<feature type="region of interest" description="Disordered" evidence="1">
    <location>
        <begin position="1"/>
        <end position="20"/>
    </location>
</feature>
<dbReference type="RefSeq" id="WP_013215226.1">
    <property type="nucleotide sequence ID" value="NC_014313.1"/>
</dbReference>
<evidence type="ECO:0000313" key="2">
    <source>
        <dbReference type="EMBL" id="ADJ23011.1"/>
    </source>
</evidence>
<dbReference type="HOGENOM" id="CLU_2916349_0_0_5"/>
<dbReference type="STRING" id="582899.Hden_1198"/>
<reference evidence="3" key="1">
    <citation type="journal article" date="2011" name="J. Bacteriol.">
        <title>Genome sequences of eight morphologically diverse alphaproteobacteria.</title>
        <authorList>
            <consortium name="US DOE Joint Genome Institute"/>
            <person name="Brown P.J."/>
            <person name="Kysela D.T."/>
            <person name="Buechlein A."/>
            <person name="Hemmerich C."/>
            <person name="Brun Y.V."/>
        </authorList>
    </citation>
    <scope>NUCLEOTIDE SEQUENCE [LARGE SCALE GENOMIC DNA]</scope>
    <source>
        <strain evidence="3">ATCC 51888 / DSM 1869 / NCIB 11706 / TK 0415</strain>
    </source>
</reference>
<name>D8JVX2_HYPDA</name>
<proteinExistence type="predicted"/>
<dbReference type="KEGG" id="hdn:Hden_1198"/>
<sequence length="68" mass="7265">MDALAMAEPPKNLGGRPRTGRKTVFQAAFDDKDAEAITKLAEREGKGISATLRDLALAGLALQKGKRK</sequence>
<organism evidence="2 3">
    <name type="scientific">Hyphomicrobium denitrificans (strain ATCC 51888 / DSM 1869 / NCIMB 11706 / TK 0415)</name>
    <dbReference type="NCBI Taxonomy" id="582899"/>
    <lineage>
        <taxon>Bacteria</taxon>
        <taxon>Pseudomonadati</taxon>
        <taxon>Pseudomonadota</taxon>
        <taxon>Alphaproteobacteria</taxon>
        <taxon>Hyphomicrobiales</taxon>
        <taxon>Hyphomicrobiaceae</taxon>
        <taxon>Hyphomicrobium</taxon>
    </lineage>
</organism>
<dbReference type="Proteomes" id="UP000002033">
    <property type="component" value="Chromosome"/>
</dbReference>
<evidence type="ECO:0000256" key="1">
    <source>
        <dbReference type="SAM" id="MobiDB-lite"/>
    </source>
</evidence>
<dbReference type="GO" id="GO:0006355">
    <property type="term" value="P:regulation of DNA-templated transcription"/>
    <property type="evidence" value="ECO:0007669"/>
    <property type="project" value="InterPro"/>
</dbReference>
<protein>
    <submittedName>
        <fullName evidence="2">Uncharacterized protein</fullName>
    </submittedName>
</protein>
<gene>
    <name evidence="2" type="ordered locus">Hden_1198</name>
</gene>
<accession>D8JVX2</accession>
<keyword evidence="3" id="KW-1185">Reference proteome</keyword>
<dbReference type="EMBL" id="CP002083">
    <property type="protein sequence ID" value="ADJ23011.1"/>
    <property type="molecule type" value="Genomic_DNA"/>
</dbReference>
<evidence type="ECO:0000313" key="3">
    <source>
        <dbReference type="Proteomes" id="UP000002033"/>
    </source>
</evidence>
<dbReference type="AlphaFoldDB" id="D8JVX2"/>